<dbReference type="InterPro" id="IPR036890">
    <property type="entry name" value="HATPase_C_sf"/>
</dbReference>
<dbReference type="Pfam" id="PF02518">
    <property type="entry name" value="HATPase_c"/>
    <property type="match status" value="1"/>
</dbReference>
<evidence type="ECO:0000256" key="2">
    <source>
        <dbReference type="ARBA" id="ARBA00012438"/>
    </source>
</evidence>
<feature type="transmembrane region" description="Helical" evidence="9">
    <location>
        <begin position="6"/>
        <end position="28"/>
    </location>
</feature>
<organism evidence="11 12">
    <name type="scientific">Flavobacterium arundinis</name>
    <dbReference type="NCBI Taxonomy" id="3139143"/>
    <lineage>
        <taxon>Bacteria</taxon>
        <taxon>Pseudomonadati</taxon>
        <taxon>Bacteroidota</taxon>
        <taxon>Flavobacteriia</taxon>
        <taxon>Flavobacteriales</taxon>
        <taxon>Flavobacteriaceae</taxon>
        <taxon>Flavobacterium</taxon>
    </lineage>
</organism>
<proteinExistence type="predicted"/>
<keyword evidence="9" id="KW-1133">Transmembrane helix</keyword>
<comment type="caution">
    <text evidence="11">The sequence shown here is derived from an EMBL/GenBank/DDBJ whole genome shotgun (WGS) entry which is preliminary data.</text>
</comment>
<name>A0ABU9I1S0_9FLAO</name>
<evidence type="ECO:0000313" key="12">
    <source>
        <dbReference type="Proteomes" id="UP001464555"/>
    </source>
</evidence>
<keyword evidence="9" id="KW-0812">Transmembrane</keyword>
<dbReference type="Gene3D" id="1.20.5.1930">
    <property type="match status" value="1"/>
</dbReference>
<dbReference type="PANTHER" id="PTHR24421:SF10">
    <property type="entry name" value="NITRATE_NITRITE SENSOR PROTEIN NARQ"/>
    <property type="match status" value="1"/>
</dbReference>
<dbReference type="RefSeq" id="WP_341698394.1">
    <property type="nucleotide sequence ID" value="NZ_JBBYHR010000011.1"/>
</dbReference>
<evidence type="ECO:0000256" key="6">
    <source>
        <dbReference type="ARBA" id="ARBA00022777"/>
    </source>
</evidence>
<keyword evidence="6 11" id="KW-0418">Kinase</keyword>
<comment type="catalytic activity">
    <reaction evidence="1">
        <text>ATP + protein L-histidine = ADP + protein N-phospho-L-histidine.</text>
        <dbReference type="EC" id="2.7.13.3"/>
    </reaction>
</comment>
<dbReference type="InterPro" id="IPR011712">
    <property type="entry name" value="Sig_transdc_His_kin_sub3_dim/P"/>
</dbReference>
<evidence type="ECO:0000256" key="9">
    <source>
        <dbReference type="SAM" id="Phobius"/>
    </source>
</evidence>
<sequence>MGKTTFIILLIIFNLFFIAFVSAIIVYIRQYQLKKKEHNATIAVQEEAHQKELLSARIEIQQQTMQHIGREIHDNIGQKLTLASLYTQQLAYENKAPHIKESIENISSIINQSLSELRELSKSLTNDTIENTSIYELLQAECDKVNTLKVCRITFGSNDKTIHLPHQTKTVLLRILQEFIQNSIKHSDCKQVRIVLFKKDNAIEFSLEDDGKGFDAGIKTNGIGLKNIKKRIAIIHGKYSLQSDPAGTKLNIEIALT</sequence>
<dbReference type="SUPFAM" id="SSF55874">
    <property type="entry name" value="ATPase domain of HSP90 chaperone/DNA topoisomerase II/histidine kinase"/>
    <property type="match status" value="1"/>
</dbReference>
<keyword evidence="12" id="KW-1185">Reference proteome</keyword>
<dbReference type="PROSITE" id="PS50109">
    <property type="entry name" value="HIS_KIN"/>
    <property type="match status" value="1"/>
</dbReference>
<evidence type="ECO:0000256" key="4">
    <source>
        <dbReference type="ARBA" id="ARBA00022679"/>
    </source>
</evidence>
<dbReference type="EC" id="2.7.13.3" evidence="2"/>
<evidence type="ECO:0000259" key="10">
    <source>
        <dbReference type="PROSITE" id="PS50109"/>
    </source>
</evidence>
<protein>
    <recommendedName>
        <fullName evidence="2">histidine kinase</fullName>
        <ecNumber evidence="2">2.7.13.3</ecNumber>
    </recommendedName>
</protein>
<dbReference type="InterPro" id="IPR050482">
    <property type="entry name" value="Sensor_HK_TwoCompSys"/>
</dbReference>
<dbReference type="PANTHER" id="PTHR24421">
    <property type="entry name" value="NITRATE/NITRITE SENSOR PROTEIN NARX-RELATED"/>
    <property type="match status" value="1"/>
</dbReference>
<keyword evidence="3" id="KW-0597">Phosphoprotein</keyword>
<accession>A0ABU9I1S0</accession>
<evidence type="ECO:0000256" key="3">
    <source>
        <dbReference type="ARBA" id="ARBA00022553"/>
    </source>
</evidence>
<keyword evidence="8" id="KW-0902">Two-component regulatory system</keyword>
<evidence type="ECO:0000256" key="8">
    <source>
        <dbReference type="ARBA" id="ARBA00023012"/>
    </source>
</evidence>
<dbReference type="InterPro" id="IPR005467">
    <property type="entry name" value="His_kinase_dom"/>
</dbReference>
<keyword evidence="4" id="KW-0808">Transferase</keyword>
<dbReference type="EMBL" id="JBBYHR010000011">
    <property type="protein sequence ID" value="MEL1246100.1"/>
    <property type="molecule type" value="Genomic_DNA"/>
</dbReference>
<dbReference type="CDD" id="cd16917">
    <property type="entry name" value="HATPase_UhpB-NarQ-NarX-like"/>
    <property type="match status" value="1"/>
</dbReference>
<keyword evidence="5" id="KW-0547">Nucleotide-binding</keyword>
<reference evidence="11 12" key="1">
    <citation type="submission" date="2024-04" db="EMBL/GenBank/DDBJ databases">
        <title>Flavobacterium sp. DGU11 16S ribosomal RNA gene Genome sequencing and assembly.</title>
        <authorList>
            <person name="Park S."/>
        </authorList>
    </citation>
    <scope>NUCLEOTIDE SEQUENCE [LARGE SCALE GENOMIC DNA]</scope>
    <source>
        <strain evidence="11 12">DGU11</strain>
    </source>
</reference>
<evidence type="ECO:0000256" key="1">
    <source>
        <dbReference type="ARBA" id="ARBA00000085"/>
    </source>
</evidence>
<dbReference type="Gene3D" id="3.30.565.10">
    <property type="entry name" value="Histidine kinase-like ATPase, C-terminal domain"/>
    <property type="match status" value="1"/>
</dbReference>
<dbReference type="Proteomes" id="UP001464555">
    <property type="component" value="Unassembled WGS sequence"/>
</dbReference>
<dbReference type="GO" id="GO:0016301">
    <property type="term" value="F:kinase activity"/>
    <property type="evidence" value="ECO:0007669"/>
    <property type="project" value="UniProtKB-KW"/>
</dbReference>
<evidence type="ECO:0000256" key="7">
    <source>
        <dbReference type="ARBA" id="ARBA00022840"/>
    </source>
</evidence>
<evidence type="ECO:0000256" key="5">
    <source>
        <dbReference type="ARBA" id="ARBA00022741"/>
    </source>
</evidence>
<dbReference type="Pfam" id="PF07730">
    <property type="entry name" value="HisKA_3"/>
    <property type="match status" value="1"/>
</dbReference>
<keyword evidence="7" id="KW-0067">ATP-binding</keyword>
<dbReference type="InterPro" id="IPR003594">
    <property type="entry name" value="HATPase_dom"/>
</dbReference>
<keyword evidence="9" id="KW-0472">Membrane</keyword>
<evidence type="ECO:0000313" key="11">
    <source>
        <dbReference type="EMBL" id="MEL1246100.1"/>
    </source>
</evidence>
<feature type="domain" description="Histidine kinase" evidence="10">
    <location>
        <begin position="172"/>
        <end position="257"/>
    </location>
</feature>
<gene>
    <name evidence="11" type="ORF">AAEO56_17635</name>
</gene>